<gene>
    <name evidence="2" type="ORF">M407DRAFT_32535</name>
</gene>
<accession>A0A0C3Q3S8</accession>
<name>A0A0C3Q3S8_9AGAM</name>
<evidence type="ECO:0000313" key="2">
    <source>
        <dbReference type="EMBL" id="KIO17791.1"/>
    </source>
</evidence>
<organism evidence="2 3">
    <name type="scientific">Tulasnella calospora MUT 4182</name>
    <dbReference type="NCBI Taxonomy" id="1051891"/>
    <lineage>
        <taxon>Eukaryota</taxon>
        <taxon>Fungi</taxon>
        <taxon>Dikarya</taxon>
        <taxon>Basidiomycota</taxon>
        <taxon>Agaricomycotina</taxon>
        <taxon>Agaricomycetes</taxon>
        <taxon>Cantharellales</taxon>
        <taxon>Tulasnellaceae</taxon>
        <taxon>Tulasnella</taxon>
    </lineage>
</organism>
<dbReference type="AlphaFoldDB" id="A0A0C3Q3S8"/>
<protein>
    <submittedName>
        <fullName evidence="2">Glycoside hydrolase family 16 protein</fullName>
    </submittedName>
</protein>
<dbReference type="Proteomes" id="UP000054248">
    <property type="component" value="Unassembled WGS sequence"/>
</dbReference>
<sequence length="102" mass="11550">MADSDSPLYSPASPTTKQASSLHKECRQVLQELQRVAEADKTTQETMKECIAEFARCQVKKETLVKRVEDLLDRAQYYKTLASSIHGDEVQLYGEYSCDEAD</sequence>
<proteinExistence type="predicted"/>
<reference evidence="3" key="2">
    <citation type="submission" date="2015-01" db="EMBL/GenBank/DDBJ databases">
        <title>Evolutionary Origins and Diversification of the Mycorrhizal Mutualists.</title>
        <authorList>
            <consortium name="DOE Joint Genome Institute"/>
            <consortium name="Mycorrhizal Genomics Consortium"/>
            <person name="Kohler A."/>
            <person name="Kuo A."/>
            <person name="Nagy L.G."/>
            <person name="Floudas D."/>
            <person name="Copeland A."/>
            <person name="Barry K.W."/>
            <person name="Cichocki N."/>
            <person name="Veneault-Fourrey C."/>
            <person name="LaButti K."/>
            <person name="Lindquist E.A."/>
            <person name="Lipzen A."/>
            <person name="Lundell T."/>
            <person name="Morin E."/>
            <person name="Murat C."/>
            <person name="Riley R."/>
            <person name="Ohm R."/>
            <person name="Sun H."/>
            <person name="Tunlid A."/>
            <person name="Henrissat B."/>
            <person name="Grigoriev I.V."/>
            <person name="Hibbett D.S."/>
            <person name="Martin F."/>
        </authorList>
    </citation>
    <scope>NUCLEOTIDE SEQUENCE [LARGE SCALE GENOMIC DNA]</scope>
    <source>
        <strain evidence="3">MUT 4182</strain>
    </source>
</reference>
<keyword evidence="2" id="KW-0378">Hydrolase</keyword>
<evidence type="ECO:0000313" key="3">
    <source>
        <dbReference type="Proteomes" id="UP000054248"/>
    </source>
</evidence>
<feature type="region of interest" description="Disordered" evidence="1">
    <location>
        <begin position="1"/>
        <end position="22"/>
    </location>
</feature>
<dbReference type="EMBL" id="KN823343">
    <property type="protein sequence ID" value="KIO17791.1"/>
    <property type="molecule type" value="Genomic_DNA"/>
</dbReference>
<dbReference type="OrthoDB" id="3241234at2759"/>
<keyword evidence="3" id="KW-1185">Reference proteome</keyword>
<dbReference type="GO" id="GO:0016787">
    <property type="term" value="F:hydrolase activity"/>
    <property type="evidence" value="ECO:0007669"/>
    <property type="project" value="UniProtKB-KW"/>
</dbReference>
<reference evidence="2 3" key="1">
    <citation type="submission" date="2014-04" db="EMBL/GenBank/DDBJ databases">
        <authorList>
            <consortium name="DOE Joint Genome Institute"/>
            <person name="Kuo A."/>
            <person name="Girlanda M."/>
            <person name="Perotto S."/>
            <person name="Kohler A."/>
            <person name="Nagy L.G."/>
            <person name="Floudas D."/>
            <person name="Copeland A."/>
            <person name="Barry K.W."/>
            <person name="Cichocki N."/>
            <person name="Veneault-Fourrey C."/>
            <person name="LaButti K."/>
            <person name="Lindquist E.A."/>
            <person name="Lipzen A."/>
            <person name="Lundell T."/>
            <person name="Morin E."/>
            <person name="Murat C."/>
            <person name="Sun H."/>
            <person name="Tunlid A."/>
            <person name="Henrissat B."/>
            <person name="Grigoriev I.V."/>
            <person name="Hibbett D.S."/>
            <person name="Martin F."/>
            <person name="Nordberg H.P."/>
            <person name="Cantor M.N."/>
            <person name="Hua S.X."/>
        </authorList>
    </citation>
    <scope>NUCLEOTIDE SEQUENCE [LARGE SCALE GENOMIC DNA]</scope>
    <source>
        <strain evidence="2 3">MUT 4182</strain>
    </source>
</reference>
<evidence type="ECO:0000256" key="1">
    <source>
        <dbReference type="SAM" id="MobiDB-lite"/>
    </source>
</evidence>
<feature type="compositionally biased region" description="Polar residues" evidence="1">
    <location>
        <begin position="12"/>
        <end position="21"/>
    </location>
</feature>
<dbReference type="HOGENOM" id="CLU_2279513_0_0_1"/>